<keyword evidence="1 2" id="KW-0694">RNA-binding</keyword>
<dbReference type="PANTHER" id="PTHR48027">
    <property type="entry name" value="HETEROGENEOUS NUCLEAR RIBONUCLEOPROTEIN 87F-RELATED"/>
    <property type="match status" value="1"/>
</dbReference>
<evidence type="ECO:0000256" key="3">
    <source>
        <dbReference type="SAM" id="MobiDB-lite"/>
    </source>
</evidence>
<feature type="compositionally biased region" description="Low complexity" evidence="3">
    <location>
        <begin position="642"/>
        <end position="655"/>
    </location>
</feature>
<feature type="region of interest" description="Disordered" evidence="3">
    <location>
        <begin position="61"/>
        <end position="88"/>
    </location>
</feature>
<dbReference type="Pfam" id="PF00076">
    <property type="entry name" value="RRM_1"/>
    <property type="match status" value="1"/>
</dbReference>
<name>A0A7J6MKX9_PEROL</name>
<dbReference type="SMART" id="SM00360">
    <property type="entry name" value="RRM"/>
    <property type="match status" value="1"/>
</dbReference>
<dbReference type="Proteomes" id="UP000572268">
    <property type="component" value="Unassembled WGS sequence"/>
</dbReference>
<dbReference type="InterPro" id="IPR000504">
    <property type="entry name" value="RRM_dom"/>
</dbReference>
<dbReference type="Gene3D" id="3.30.70.330">
    <property type="match status" value="1"/>
</dbReference>
<dbReference type="Gene3D" id="1.25.40.10">
    <property type="entry name" value="Tetratricopeptide repeat domain"/>
    <property type="match status" value="2"/>
</dbReference>
<feature type="region of interest" description="Disordered" evidence="3">
    <location>
        <begin position="569"/>
        <end position="593"/>
    </location>
</feature>
<feature type="compositionally biased region" description="Polar residues" evidence="3">
    <location>
        <begin position="1299"/>
        <end position="1318"/>
    </location>
</feature>
<sequence>MTVSTGKVSSVAVPLQAASKKEILRQLKRFFISTNTAWTDRKGGGPTGEAKGRRRVEVCVGESRADHPSGPQATDSGKAPQVKTTPGDGRLEGLLAERRLHPGFLIAENCVTDEITILEDRRGPPANAPVWPLMPHKYRPPICRCSDDVEDMLDRIERLRRDGLFQATVMNLVTARAEWLFVKTGGRHLANGFRINTPPSASQGGASHLTSVASLDGWGLPKGKSDRRKGAMVRIDPQEVLGIPELHVVPEADRVLQPEAWCALLTVEYETLSSIHYQSPLSPHAEVYFVSQLAEIAMLRWTEPGAEKAAVDEAVLRIVWSLWRMYYTHPAEGKSRDRHDLIIAKILATMGFACYRLGEYPLARECFKNAKILRISYNTRRHREPPMICPHVAAWGHNEALALSALGKYRTAYKLAWSAAEIMKGTRGPDHPQTVHCRLTVERLKRRPDVAMSLSAGVDVSPKEAIKAIKKTEKRPKATKINNRVIKPQGIVEFHGFPVSEYSLLTISAMDAAADPPEGMVGIDEWLASLRTHLGSLDEKLFIDQPERPLTNPPKGQPLLPPVVVVEEKAAKTKPKSTKKKGKGKKAKDKAKAMSTFKMPAGIWGFHERLAAKSKSSARPPRYRRDGTRLLTAAEEEYPDGPASSSSSSSASPSAMDLQRAPTVVTVIDEPWEPPPCECSEDVEDLIDRIGVLRRERKYRDSALALVHARAEWLWVASSGLFQPTGFITTKEKEALDKVAAYINQDGRCGRGSSSSSSSSAMSREEDFARPLGDFIKPVGSPPVYEVVPLDPLLSPSDWAVMVADDIENMAAKGCRSPIPVEAEIFFVCELSSLVIASYSPDDPSKDPVYGSALRLVWAIGCVLSIWVNLDDPKNYPFNAQVWSALGYISFRMGHYDIAAHSYLEARDCREAYAMYKGKEHRVCPHIATAYHNAGASFMQMGRDREAFAFLGVAMEAFSDMSTIFDPSPASSNQRYPPERKYSGGSGRASVTQVKRPYPQTDFSDPNLAVRTLMVFRFPREAQEVDLACRFGRFGPLEHVKVVYDPVTHLPRCYGFVRFVHRSHALEAYQACEEREISMDDPFGRTWFFEVKWARNARAAGEIPRGPGDQPNGYNGGYAQSPENPPPGGIPSDASPTAVPSHLAIHDSIVPPLLADTSDDFSPPGLSPSAIEPALLELASYEEDSSPMMSSEEAQELLRQLENAQQSDMSIAAATRVESVSPFELPEVVRDPPTINHFLDIASEAEETATSQAAAAAAAAALASKTEHTSQDDLALLMETVFKTVRRSALERLRKASDASPSTRCGSSTSRLGETSDNPTREARAGSEAAMDEPAAAS</sequence>
<evidence type="ECO:0000313" key="5">
    <source>
        <dbReference type="EMBL" id="KAF4671661.1"/>
    </source>
</evidence>
<feature type="domain" description="RRM" evidence="4">
    <location>
        <begin position="1011"/>
        <end position="1096"/>
    </location>
</feature>
<reference evidence="5 6" key="1">
    <citation type="submission" date="2020-04" db="EMBL/GenBank/DDBJ databases">
        <title>Perkinsus olseni comparative genomics.</title>
        <authorList>
            <person name="Bogema D.R."/>
        </authorList>
    </citation>
    <scope>NUCLEOTIDE SEQUENCE [LARGE SCALE GENOMIC DNA]</scope>
    <source>
        <strain evidence="5">ATCC PRA-31</strain>
    </source>
</reference>
<feature type="region of interest" description="Disordered" evidence="3">
    <location>
        <begin position="1100"/>
        <end position="1139"/>
    </location>
</feature>
<dbReference type="SMART" id="SM00028">
    <property type="entry name" value="TPR"/>
    <property type="match status" value="3"/>
</dbReference>
<evidence type="ECO:0000256" key="2">
    <source>
        <dbReference type="PROSITE-ProRule" id="PRU00176"/>
    </source>
</evidence>
<organism evidence="5 6">
    <name type="scientific">Perkinsus olseni</name>
    <name type="common">Perkinsus atlanticus</name>
    <dbReference type="NCBI Taxonomy" id="32597"/>
    <lineage>
        <taxon>Eukaryota</taxon>
        <taxon>Sar</taxon>
        <taxon>Alveolata</taxon>
        <taxon>Perkinsozoa</taxon>
        <taxon>Perkinsea</taxon>
        <taxon>Perkinsida</taxon>
        <taxon>Perkinsidae</taxon>
        <taxon>Perkinsus</taxon>
    </lineage>
</organism>
<feature type="compositionally biased region" description="Basic residues" evidence="3">
    <location>
        <begin position="572"/>
        <end position="589"/>
    </location>
</feature>
<comment type="caution">
    <text evidence="5">The sequence shown here is derived from an EMBL/GenBank/DDBJ whole genome shotgun (WGS) entry which is preliminary data.</text>
</comment>
<evidence type="ECO:0000256" key="1">
    <source>
        <dbReference type="ARBA" id="ARBA00022884"/>
    </source>
</evidence>
<dbReference type="InterPro" id="IPR019734">
    <property type="entry name" value="TPR_rpt"/>
</dbReference>
<feature type="region of interest" description="Disordered" evidence="3">
    <location>
        <begin position="634"/>
        <end position="659"/>
    </location>
</feature>
<dbReference type="InterPro" id="IPR011990">
    <property type="entry name" value="TPR-like_helical_dom_sf"/>
</dbReference>
<dbReference type="InterPro" id="IPR012677">
    <property type="entry name" value="Nucleotide-bd_a/b_plait_sf"/>
</dbReference>
<dbReference type="EMBL" id="JABANN010000099">
    <property type="protein sequence ID" value="KAF4671661.1"/>
    <property type="molecule type" value="Genomic_DNA"/>
</dbReference>
<gene>
    <name evidence="5" type="ORF">FOL46_010028</name>
</gene>
<feature type="region of interest" description="Disordered" evidence="3">
    <location>
        <begin position="966"/>
        <end position="991"/>
    </location>
</feature>
<proteinExistence type="predicted"/>
<evidence type="ECO:0000313" key="6">
    <source>
        <dbReference type="Proteomes" id="UP000572268"/>
    </source>
</evidence>
<accession>A0A7J6MKX9</accession>
<feature type="region of interest" description="Disordered" evidence="3">
    <location>
        <begin position="1292"/>
        <end position="1338"/>
    </location>
</feature>
<dbReference type="PROSITE" id="PS50102">
    <property type="entry name" value="RRM"/>
    <property type="match status" value="1"/>
</dbReference>
<protein>
    <recommendedName>
        <fullName evidence="4">RRM domain-containing protein</fullName>
    </recommendedName>
</protein>
<dbReference type="InterPro" id="IPR035979">
    <property type="entry name" value="RBD_domain_sf"/>
</dbReference>
<dbReference type="GO" id="GO:0003723">
    <property type="term" value="F:RNA binding"/>
    <property type="evidence" value="ECO:0007669"/>
    <property type="project" value="UniProtKB-UniRule"/>
</dbReference>
<dbReference type="InterPro" id="IPR052462">
    <property type="entry name" value="SLIRP/GR-RBP-like"/>
</dbReference>
<dbReference type="SUPFAM" id="SSF48452">
    <property type="entry name" value="TPR-like"/>
    <property type="match status" value="2"/>
</dbReference>
<evidence type="ECO:0000259" key="4">
    <source>
        <dbReference type="PROSITE" id="PS50102"/>
    </source>
</evidence>
<dbReference type="SUPFAM" id="SSF54928">
    <property type="entry name" value="RNA-binding domain, RBD"/>
    <property type="match status" value="1"/>
</dbReference>